<sequence length="536" mass="60324">MGTDSWVGNLLKSSGTRHIEGEKSVIGVLTFEVAGLMSKVVHLWQCLGDKQIAKMRAEITNSMGIKTLVSENDDVLLRLACAEIIENLMSLAISVARLGKRSTSPVFQQFEHVFGNVVCNCLDLYGLEYRLPKMEKKVKKMSRFTSVCISLYQELEVLGELEQTLRTMRVMNDPSRGNLVEFRHKVVWHRQEVKNLRKCSLWNRTYDYTVRLLARSLCTIYLRIRHVFGIQLMAAVVGIGGCKNRNIDRLPPTPSPSVPPRMQRPTLLPSEIGLGTFSSGPNQIPSPNEMMNSGQWRIHHPLSTHSFKQPASKTKQSSDLFKECVVGGIGSPVPQSRTLVSTSYPGSNGIHSEVYLYGKSSAKTACFTRKLLIPPPSTLGAAALALHYAKIVIFVEQLVMSPHLVGRGARDDLYNMLTTSLKAALRSRLNSSAKSSSSSFYDADAVVKRRELLLGILKWLIPLSQNMITWQSDRNFEQQHWFSRTNVLLVRTLYFADQAKSEAIIVELLAGVDYIWRFGKRTKCKSFSRVHHHPKY</sequence>
<comment type="caution">
    <text evidence="3">The sequence shown here is derived from an EMBL/GenBank/DDBJ whole genome shotgun (WGS) entry which is preliminary data.</text>
</comment>
<dbReference type="InterPro" id="IPR021864">
    <property type="entry name" value="DUF3475"/>
</dbReference>
<evidence type="ECO:0000313" key="4">
    <source>
        <dbReference type="Proteomes" id="UP001419268"/>
    </source>
</evidence>
<proteinExistence type="predicted"/>
<dbReference type="Proteomes" id="UP001419268">
    <property type="component" value="Unassembled WGS sequence"/>
</dbReference>
<dbReference type="GO" id="GO:0045927">
    <property type="term" value="P:positive regulation of growth"/>
    <property type="evidence" value="ECO:0007669"/>
    <property type="project" value="InterPro"/>
</dbReference>
<dbReference type="PANTHER" id="PTHR31371">
    <property type="entry name" value="BNAC09G50660D PROTEIN"/>
    <property type="match status" value="1"/>
</dbReference>
<feature type="domain" description="DUF3475" evidence="2">
    <location>
        <begin position="28"/>
        <end position="84"/>
    </location>
</feature>
<reference evidence="3 4" key="1">
    <citation type="submission" date="2024-01" db="EMBL/GenBank/DDBJ databases">
        <title>Genome assemblies of Stephania.</title>
        <authorList>
            <person name="Yang L."/>
        </authorList>
    </citation>
    <scope>NUCLEOTIDE SEQUENCE [LARGE SCALE GENOMIC DNA]</scope>
    <source>
        <strain evidence="3">JXDWG</strain>
        <tissue evidence="3">Leaf</tissue>
    </source>
</reference>
<dbReference type="InterPro" id="IPR007700">
    <property type="entry name" value="DUF668"/>
</dbReference>
<feature type="domain" description="DUF668" evidence="1">
    <location>
        <begin position="378"/>
        <end position="468"/>
    </location>
</feature>
<organism evidence="3 4">
    <name type="scientific">Stephania cephalantha</name>
    <dbReference type="NCBI Taxonomy" id="152367"/>
    <lineage>
        <taxon>Eukaryota</taxon>
        <taxon>Viridiplantae</taxon>
        <taxon>Streptophyta</taxon>
        <taxon>Embryophyta</taxon>
        <taxon>Tracheophyta</taxon>
        <taxon>Spermatophyta</taxon>
        <taxon>Magnoliopsida</taxon>
        <taxon>Ranunculales</taxon>
        <taxon>Menispermaceae</taxon>
        <taxon>Menispermoideae</taxon>
        <taxon>Cissampelideae</taxon>
        <taxon>Stephania</taxon>
    </lineage>
</organism>
<accession>A0AAP0J2Q0</accession>
<evidence type="ECO:0000259" key="2">
    <source>
        <dbReference type="Pfam" id="PF11961"/>
    </source>
</evidence>
<dbReference type="PANTHER" id="PTHR31371:SF20">
    <property type="entry name" value="OS12G0146500 PROTEIN"/>
    <property type="match status" value="1"/>
</dbReference>
<keyword evidence="4" id="KW-1185">Reference proteome</keyword>
<evidence type="ECO:0000313" key="3">
    <source>
        <dbReference type="EMBL" id="KAK9126507.1"/>
    </source>
</evidence>
<protein>
    <submittedName>
        <fullName evidence="3">Uncharacterized protein</fullName>
    </submittedName>
</protein>
<dbReference type="AlphaFoldDB" id="A0AAP0J2Q0"/>
<dbReference type="Pfam" id="PF11961">
    <property type="entry name" value="DUF3475"/>
    <property type="match status" value="1"/>
</dbReference>
<evidence type="ECO:0000259" key="1">
    <source>
        <dbReference type="Pfam" id="PF05003"/>
    </source>
</evidence>
<gene>
    <name evidence="3" type="ORF">Scep_015353</name>
</gene>
<name>A0AAP0J2Q0_9MAGN</name>
<dbReference type="EMBL" id="JBBNAG010000006">
    <property type="protein sequence ID" value="KAK9126507.1"/>
    <property type="molecule type" value="Genomic_DNA"/>
</dbReference>
<dbReference type="Pfam" id="PF05003">
    <property type="entry name" value="DUF668"/>
    <property type="match status" value="1"/>
</dbReference>